<dbReference type="Pfam" id="PF17667">
    <property type="entry name" value="Pkinase_fungal"/>
    <property type="match status" value="2"/>
</dbReference>
<comment type="caution">
    <text evidence="3">The sequence shown here is derived from an EMBL/GenBank/DDBJ whole genome shotgun (WGS) entry which is preliminary data.</text>
</comment>
<protein>
    <recommendedName>
        <fullName evidence="2">Fungal-type protein kinase domain-containing protein</fullName>
    </recommendedName>
</protein>
<dbReference type="InterPro" id="IPR011009">
    <property type="entry name" value="Kinase-like_dom_sf"/>
</dbReference>
<feature type="compositionally biased region" description="Polar residues" evidence="1">
    <location>
        <begin position="656"/>
        <end position="667"/>
    </location>
</feature>
<evidence type="ECO:0000313" key="3">
    <source>
        <dbReference type="EMBL" id="KAF9479478.1"/>
    </source>
</evidence>
<gene>
    <name evidence="3" type="ORF">BDN70DRAFT_993435</name>
</gene>
<dbReference type="PANTHER" id="PTHR38248:SF2">
    <property type="entry name" value="FUNK1 11"/>
    <property type="match status" value="1"/>
</dbReference>
<feature type="region of interest" description="Disordered" evidence="1">
    <location>
        <begin position="621"/>
        <end position="682"/>
    </location>
</feature>
<dbReference type="Proteomes" id="UP000807469">
    <property type="component" value="Unassembled WGS sequence"/>
</dbReference>
<dbReference type="EMBL" id="MU155212">
    <property type="protein sequence ID" value="KAF9479478.1"/>
    <property type="molecule type" value="Genomic_DNA"/>
</dbReference>
<keyword evidence="4" id="KW-1185">Reference proteome</keyword>
<dbReference type="OrthoDB" id="5592585at2759"/>
<dbReference type="Gene3D" id="1.10.510.10">
    <property type="entry name" value="Transferase(Phosphotransferase) domain 1"/>
    <property type="match status" value="1"/>
</dbReference>
<dbReference type="SUPFAM" id="SSF56112">
    <property type="entry name" value="Protein kinase-like (PK-like)"/>
    <property type="match status" value="1"/>
</dbReference>
<sequence length="682" mass="77399">MKGKFAGRMPEDNFFSNFMQLDPDLEEHKPTKDTTTELLLAMSKSKEAQMYSPLLELEGYAPGLAFVDSHSVGDPAADGLSPDICIYASADKPQPGEPKVDFAKMSTFIEVKKENAMDPFDDSKEEFERDSGAGQANRSQIGRYSAAISGTQFRVHLFTVSISGNQARFIYWDRAAAVVSRSFDYIEKPHILAEFFWRYSRLSPRDQGFDTTVSAAAPEEVSRMEKAGCLERIQEANKENHLEFRKMMVPDREDMKKLDPFLISYPPCYDCRSPFSRSTRSMLAFDLENDRAVFIKDYWRPNVDTIPKEGDIYQRLEDANVQHIAPFGKGNDLEGHVTKAQTFAATEIVGLQHYRMSLNRIGIPLTEYESSKELISVIADAMEAHDAAYHKCGILHRDISDGNMMIYIDQEDGKRKGMLIDWDLCFEIGKNTGPRRPARTGTWQFMSVKLLRNPTKIQTLEDDRESAFWVLLWVALQHSQFNSDTFNAKECMNAFDELRPGIRDTEYTGGLGKESYLLTYLQKGLRFTGRPEMDNLMAYLSSVLRVRYEAEPSQTLKDDADLFEKKLEEAKQKGDPSEIQYAQIFLRGNVAHLYKNRMSLLTTKGWFTETLRAYVAKGEWPKDKASPMPRYPPSIAQPHATGAKRKTSPNEEDLNATGSKTDGQNDSGTRKPGKRSKVSQAH</sequence>
<name>A0A9P5Z146_9AGAR</name>
<feature type="domain" description="Fungal-type protein kinase" evidence="2">
    <location>
        <begin position="134"/>
        <end position="333"/>
    </location>
</feature>
<accession>A0A9P5Z146</accession>
<reference evidence="3" key="1">
    <citation type="submission" date="2020-11" db="EMBL/GenBank/DDBJ databases">
        <authorList>
            <consortium name="DOE Joint Genome Institute"/>
            <person name="Ahrendt S."/>
            <person name="Riley R."/>
            <person name="Andreopoulos W."/>
            <person name="Labutti K."/>
            <person name="Pangilinan J."/>
            <person name="Ruiz-Duenas F.J."/>
            <person name="Barrasa J.M."/>
            <person name="Sanchez-Garcia M."/>
            <person name="Camarero S."/>
            <person name="Miyauchi S."/>
            <person name="Serrano A."/>
            <person name="Linde D."/>
            <person name="Babiker R."/>
            <person name="Drula E."/>
            <person name="Ayuso-Fernandez I."/>
            <person name="Pacheco R."/>
            <person name="Padilla G."/>
            <person name="Ferreira P."/>
            <person name="Barriuso J."/>
            <person name="Kellner H."/>
            <person name="Castanera R."/>
            <person name="Alfaro M."/>
            <person name="Ramirez L."/>
            <person name="Pisabarro A.G."/>
            <person name="Kuo A."/>
            <person name="Tritt A."/>
            <person name="Lipzen A."/>
            <person name="He G."/>
            <person name="Yan M."/>
            <person name="Ng V."/>
            <person name="Cullen D."/>
            <person name="Martin F."/>
            <person name="Rosso M.-N."/>
            <person name="Henrissat B."/>
            <person name="Hibbett D."/>
            <person name="Martinez A.T."/>
            <person name="Grigoriev I.V."/>
        </authorList>
    </citation>
    <scope>NUCLEOTIDE SEQUENCE</scope>
    <source>
        <strain evidence="3">CIRM-BRFM 674</strain>
    </source>
</reference>
<dbReference type="PANTHER" id="PTHR38248">
    <property type="entry name" value="FUNK1 6"/>
    <property type="match status" value="1"/>
</dbReference>
<evidence type="ECO:0000259" key="2">
    <source>
        <dbReference type="Pfam" id="PF17667"/>
    </source>
</evidence>
<evidence type="ECO:0000313" key="4">
    <source>
        <dbReference type="Proteomes" id="UP000807469"/>
    </source>
</evidence>
<evidence type="ECO:0000256" key="1">
    <source>
        <dbReference type="SAM" id="MobiDB-lite"/>
    </source>
</evidence>
<organism evidence="3 4">
    <name type="scientific">Pholiota conissans</name>
    <dbReference type="NCBI Taxonomy" id="109636"/>
    <lineage>
        <taxon>Eukaryota</taxon>
        <taxon>Fungi</taxon>
        <taxon>Dikarya</taxon>
        <taxon>Basidiomycota</taxon>
        <taxon>Agaricomycotina</taxon>
        <taxon>Agaricomycetes</taxon>
        <taxon>Agaricomycetidae</taxon>
        <taxon>Agaricales</taxon>
        <taxon>Agaricineae</taxon>
        <taxon>Strophariaceae</taxon>
        <taxon>Pholiota</taxon>
    </lineage>
</organism>
<dbReference type="InterPro" id="IPR040976">
    <property type="entry name" value="Pkinase_fungal"/>
</dbReference>
<feature type="compositionally biased region" description="Basic residues" evidence="1">
    <location>
        <begin position="671"/>
        <end position="682"/>
    </location>
</feature>
<feature type="domain" description="Fungal-type protein kinase" evidence="2">
    <location>
        <begin position="352"/>
        <end position="474"/>
    </location>
</feature>
<dbReference type="AlphaFoldDB" id="A0A9P5Z146"/>
<proteinExistence type="predicted"/>